<dbReference type="Proteomes" id="UP001222680">
    <property type="component" value="Chromosome"/>
</dbReference>
<accession>A0ABY8GGH8</accession>
<reference evidence="3 4" key="1">
    <citation type="submission" date="2022-02" db="EMBL/GenBank/DDBJ databases">
        <title>Phenotypic, genotypic and serological characterization of Edwardsiella ictaluri from catfish and ornamental fish species.</title>
        <authorList>
            <person name="Rose D."/>
            <person name="Tekedar H.C."/>
            <person name="Waldbieser G.C."/>
            <person name="Aarattuthodi S."/>
            <person name="Griffin M.J."/>
        </authorList>
    </citation>
    <scope>NUCLEOTIDE SEQUENCE [LARGE SCALE GENOMIC DNA]</scope>
    <source>
        <strain evidence="3 4">13 TAL-140 K3</strain>
    </source>
</reference>
<dbReference type="Pfam" id="PF08332">
    <property type="entry name" value="CaMKII_AD"/>
    <property type="match status" value="1"/>
</dbReference>
<organism evidence="3 4">
    <name type="scientific">Edwardsiella ictaluri</name>
    <dbReference type="NCBI Taxonomy" id="67780"/>
    <lineage>
        <taxon>Bacteria</taxon>
        <taxon>Pseudomonadati</taxon>
        <taxon>Pseudomonadota</taxon>
        <taxon>Gammaproteobacteria</taxon>
        <taxon>Enterobacterales</taxon>
        <taxon>Hafniaceae</taxon>
        <taxon>Edwardsiella</taxon>
    </lineage>
</organism>
<gene>
    <name evidence="3" type="ORF">MAY91_17015</name>
</gene>
<feature type="domain" description="Calcium/calmodulin-dependent protein kinase II association-domain" evidence="2">
    <location>
        <begin position="31"/>
        <end position="149"/>
    </location>
</feature>
<dbReference type="InterPro" id="IPR013543">
    <property type="entry name" value="Ca/CaM-dep_prot_kinase-assoc"/>
</dbReference>
<dbReference type="InterPro" id="IPR032710">
    <property type="entry name" value="NTF2-like_dom_sf"/>
</dbReference>
<dbReference type="SUPFAM" id="SSF54427">
    <property type="entry name" value="NTF2-like"/>
    <property type="match status" value="1"/>
</dbReference>
<protein>
    <submittedName>
        <fullName evidence="3">SgcJ/EcaC family oxidoreductase</fullName>
    </submittedName>
</protein>
<dbReference type="Gene3D" id="3.10.450.50">
    <property type="match status" value="1"/>
</dbReference>
<evidence type="ECO:0000259" key="2">
    <source>
        <dbReference type="Pfam" id="PF08332"/>
    </source>
</evidence>
<dbReference type="NCBIfam" id="TIGR02246">
    <property type="entry name" value="SgcJ/EcaC family oxidoreductase"/>
    <property type="match status" value="1"/>
</dbReference>
<sequence length="151" mass="16834">MKKIYLITVVSAWMVNPVSAATEQCVSVDPQQIAALFDQWNAALKTGDAQKVVDTYLPDAVLLPTVSAQTRYTQKERLDDFSYFLARKPVGVIDSRTIKIDCNTATDTGTYTFTFTFADRSSAAARYTFTYAWNGQTWKIATHHSSLMPSS</sequence>
<dbReference type="GeneID" id="69539097"/>
<evidence type="ECO:0000313" key="3">
    <source>
        <dbReference type="EMBL" id="WFN96408.1"/>
    </source>
</evidence>
<feature type="signal peptide" evidence="1">
    <location>
        <begin position="1"/>
        <end position="20"/>
    </location>
</feature>
<name>A0ABY8GGH8_EDWIC</name>
<evidence type="ECO:0000313" key="4">
    <source>
        <dbReference type="Proteomes" id="UP001222680"/>
    </source>
</evidence>
<dbReference type="PIRSF" id="PIRSF028470">
    <property type="entry name" value="UCP028470"/>
    <property type="match status" value="1"/>
</dbReference>
<dbReference type="EMBL" id="CP092014">
    <property type="protein sequence ID" value="WFN96408.1"/>
    <property type="molecule type" value="Genomic_DNA"/>
</dbReference>
<keyword evidence="4" id="KW-1185">Reference proteome</keyword>
<dbReference type="InterPro" id="IPR011944">
    <property type="entry name" value="Steroid_delta5-4_isomerase"/>
</dbReference>
<dbReference type="InterPro" id="IPR016887">
    <property type="entry name" value="UCP028470_steroid_isom-rel"/>
</dbReference>
<feature type="chain" id="PRO_5046055252" evidence="1">
    <location>
        <begin position="21"/>
        <end position="151"/>
    </location>
</feature>
<evidence type="ECO:0000256" key="1">
    <source>
        <dbReference type="SAM" id="SignalP"/>
    </source>
</evidence>
<keyword evidence="1" id="KW-0732">Signal</keyword>
<proteinExistence type="predicted"/>
<dbReference type="RefSeq" id="WP_015871468.1">
    <property type="nucleotide sequence ID" value="NZ_AP028097.1"/>
</dbReference>